<dbReference type="Proteomes" id="UP000028924">
    <property type="component" value="Unassembled WGS sequence"/>
</dbReference>
<evidence type="ECO:0000313" key="1">
    <source>
        <dbReference type="EMBL" id="KFM28267.1"/>
    </source>
</evidence>
<proteinExistence type="predicted"/>
<name>A0A087SRB3_AUXPR</name>
<reference evidence="1 2" key="1">
    <citation type="journal article" date="2014" name="BMC Genomics">
        <title>Oil accumulation mechanisms of the oleaginous microalga Chlorella protothecoides revealed through its genome, transcriptomes, and proteomes.</title>
        <authorList>
            <person name="Gao C."/>
            <person name="Wang Y."/>
            <person name="Shen Y."/>
            <person name="Yan D."/>
            <person name="He X."/>
            <person name="Dai J."/>
            <person name="Wu Q."/>
        </authorList>
    </citation>
    <scope>NUCLEOTIDE SEQUENCE [LARGE SCALE GENOMIC DNA]</scope>
    <source>
        <strain evidence="1 2">0710</strain>
    </source>
</reference>
<evidence type="ECO:0000313" key="2">
    <source>
        <dbReference type="Proteomes" id="UP000028924"/>
    </source>
</evidence>
<accession>A0A087SRB3</accession>
<keyword evidence="2" id="KW-1185">Reference proteome</keyword>
<dbReference type="AlphaFoldDB" id="A0A087SRB3"/>
<gene>
    <name evidence="1" type="ORF">F751_1546</name>
</gene>
<organism evidence="1 2">
    <name type="scientific">Auxenochlorella protothecoides</name>
    <name type="common">Green microalga</name>
    <name type="synonym">Chlorella protothecoides</name>
    <dbReference type="NCBI Taxonomy" id="3075"/>
    <lineage>
        <taxon>Eukaryota</taxon>
        <taxon>Viridiplantae</taxon>
        <taxon>Chlorophyta</taxon>
        <taxon>core chlorophytes</taxon>
        <taxon>Trebouxiophyceae</taxon>
        <taxon>Chlorellales</taxon>
        <taxon>Chlorellaceae</taxon>
        <taxon>Auxenochlorella</taxon>
    </lineage>
</organism>
<protein>
    <submittedName>
        <fullName evidence="1">Uncharacterized protein</fullName>
    </submittedName>
</protein>
<dbReference type="KEGG" id="apro:F751_1546"/>
<dbReference type="EMBL" id="KL662166">
    <property type="protein sequence ID" value="KFM28267.1"/>
    <property type="molecule type" value="Genomic_DNA"/>
</dbReference>
<dbReference type="GeneID" id="23612937"/>
<dbReference type="RefSeq" id="XP_011401281.1">
    <property type="nucleotide sequence ID" value="XM_011402979.1"/>
</dbReference>
<sequence>MTHPFVVGLPEGVADLVHGLLAEKGPNQDETCGTGVEGGSISIPAWKLFKNIPAPCFGAYSSPT</sequence>